<keyword evidence="3" id="KW-0574">Periplasm</keyword>
<evidence type="ECO:0000256" key="1">
    <source>
        <dbReference type="ARBA" id="ARBA00004418"/>
    </source>
</evidence>
<dbReference type="PANTHER" id="PTHR43649:SF12">
    <property type="entry name" value="DIACETYLCHITOBIOSE BINDING PROTEIN DASA"/>
    <property type="match status" value="1"/>
</dbReference>
<sequence>MNSSSSRKGGIGRHLAATAFSFLGAAALVAPLAPAAHAADVTTIKVLNWEPGGAEYWKQLVAAFEKANPDIKVELETVPFDRYPEVQGPYIATKSGPDVMENNAGLELYDRRSAYAELPADVLEAGKELITYSGGCLNFDTSKSCYGLPFGYQGNVMYYNKKVLAEAGLDPANPPKTWDEMDAACAKIKSVGKTCLALGLSGIFPAYWDFPEVARNYLTEDDMRAMLTGDMPWTDPKMVNILKGLASITQKGWANASAPSITMLPDGADLFQSGNAAFAGTIISDAVNWAAFDKALGAENVGAMRWPTLVADAPLAGSFSGIESSVFGVSSWSDKKDAAFRFVKFMAGPENAELLTKVAGGISLYKNVDPSALPNSPALSQILEIIKKPTLHAGVILSGQEADALARGWQEVTLGQLSIEDWTARMQKALEQSPSKRKK</sequence>
<keyword evidence="4" id="KW-0732">Signal</keyword>
<gene>
    <name evidence="5" type="ORF">GGR25_002388</name>
</gene>
<protein>
    <submittedName>
        <fullName evidence="5">Multiple sugar transport system substrate-binding protein</fullName>
    </submittedName>
</protein>
<feature type="chain" id="PRO_5032875762" evidence="4">
    <location>
        <begin position="39"/>
        <end position="439"/>
    </location>
</feature>
<dbReference type="RefSeq" id="WP_183398985.1">
    <property type="nucleotide sequence ID" value="NZ_JACIDS010000003.1"/>
</dbReference>
<evidence type="ECO:0000256" key="2">
    <source>
        <dbReference type="ARBA" id="ARBA00008520"/>
    </source>
</evidence>
<accession>A0A840APW9</accession>
<dbReference type="InterPro" id="IPR006059">
    <property type="entry name" value="SBP"/>
</dbReference>
<dbReference type="PANTHER" id="PTHR43649">
    <property type="entry name" value="ARABINOSE-BINDING PROTEIN-RELATED"/>
    <property type="match status" value="1"/>
</dbReference>
<reference evidence="5 6" key="1">
    <citation type="submission" date="2020-08" db="EMBL/GenBank/DDBJ databases">
        <title>Genomic Encyclopedia of Type Strains, Phase IV (KMG-IV): sequencing the most valuable type-strain genomes for metagenomic binning, comparative biology and taxonomic classification.</title>
        <authorList>
            <person name="Goeker M."/>
        </authorList>
    </citation>
    <scope>NUCLEOTIDE SEQUENCE [LARGE SCALE GENOMIC DNA]</scope>
    <source>
        <strain evidence="5 6">DSM 25966</strain>
    </source>
</reference>
<comment type="subcellular location">
    <subcellularLocation>
        <location evidence="1">Periplasm</location>
    </subcellularLocation>
</comment>
<evidence type="ECO:0000313" key="6">
    <source>
        <dbReference type="Proteomes" id="UP000553963"/>
    </source>
</evidence>
<dbReference type="InterPro" id="IPR050490">
    <property type="entry name" value="Bact_solute-bd_prot1"/>
</dbReference>
<evidence type="ECO:0000313" key="5">
    <source>
        <dbReference type="EMBL" id="MBB3931338.1"/>
    </source>
</evidence>
<evidence type="ECO:0000256" key="3">
    <source>
        <dbReference type="ARBA" id="ARBA00022764"/>
    </source>
</evidence>
<evidence type="ECO:0000256" key="4">
    <source>
        <dbReference type="SAM" id="SignalP"/>
    </source>
</evidence>
<dbReference type="Pfam" id="PF01547">
    <property type="entry name" value="SBP_bac_1"/>
    <property type="match status" value="1"/>
</dbReference>
<keyword evidence="5" id="KW-0813">Transport</keyword>
<feature type="signal peptide" evidence="4">
    <location>
        <begin position="1"/>
        <end position="38"/>
    </location>
</feature>
<dbReference type="GO" id="GO:0042597">
    <property type="term" value="C:periplasmic space"/>
    <property type="evidence" value="ECO:0007669"/>
    <property type="project" value="UniProtKB-SubCell"/>
</dbReference>
<comment type="similarity">
    <text evidence="2">Belongs to the bacterial solute-binding protein 1 family.</text>
</comment>
<dbReference type="EMBL" id="JACIDS010000003">
    <property type="protein sequence ID" value="MBB3931338.1"/>
    <property type="molecule type" value="Genomic_DNA"/>
</dbReference>
<comment type="caution">
    <text evidence="5">The sequence shown here is derived from an EMBL/GenBank/DDBJ whole genome shotgun (WGS) entry which is preliminary data.</text>
</comment>
<keyword evidence="5" id="KW-0762">Sugar transport</keyword>
<dbReference type="Gene3D" id="3.40.190.10">
    <property type="entry name" value="Periplasmic binding protein-like II"/>
    <property type="match status" value="2"/>
</dbReference>
<dbReference type="AlphaFoldDB" id="A0A840APW9"/>
<dbReference type="Proteomes" id="UP000553963">
    <property type="component" value="Unassembled WGS sequence"/>
</dbReference>
<dbReference type="SUPFAM" id="SSF53850">
    <property type="entry name" value="Periplasmic binding protein-like II"/>
    <property type="match status" value="1"/>
</dbReference>
<organism evidence="5 6">
    <name type="scientific">Kaistia hirudinis</name>
    <dbReference type="NCBI Taxonomy" id="1293440"/>
    <lineage>
        <taxon>Bacteria</taxon>
        <taxon>Pseudomonadati</taxon>
        <taxon>Pseudomonadota</taxon>
        <taxon>Alphaproteobacteria</taxon>
        <taxon>Hyphomicrobiales</taxon>
        <taxon>Kaistiaceae</taxon>
        <taxon>Kaistia</taxon>
    </lineage>
</organism>
<name>A0A840APW9_9HYPH</name>
<keyword evidence="6" id="KW-1185">Reference proteome</keyword>
<proteinExistence type="inferred from homology"/>